<evidence type="ECO:0000313" key="3">
    <source>
        <dbReference type="Proteomes" id="UP001056766"/>
    </source>
</evidence>
<organism evidence="2 3">
    <name type="scientific">Methanococcoides seepicolus</name>
    <dbReference type="NCBI Taxonomy" id="2828780"/>
    <lineage>
        <taxon>Archaea</taxon>
        <taxon>Methanobacteriati</taxon>
        <taxon>Methanobacteriota</taxon>
        <taxon>Stenosarchaea group</taxon>
        <taxon>Methanomicrobia</taxon>
        <taxon>Methanosarcinales</taxon>
        <taxon>Methanosarcinaceae</taxon>
        <taxon>Methanococcoides</taxon>
    </lineage>
</organism>
<dbReference type="EMBL" id="JAGSOI010000077">
    <property type="protein sequence ID" value="MCM1987815.1"/>
    <property type="molecule type" value="Genomic_DNA"/>
</dbReference>
<feature type="transmembrane region" description="Helical" evidence="1">
    <location>
        <begin position="12"/>
        <end position="36"/>
    </location>
</feature>
<accession>A0A9E4ZHX5</accession>
<keyword evidence="1" id="KW-0812">Transmembrane</keyword>
<name>A0A9E4ZHX5_9EURY</name>
<gene>
    <name evidence="2" type="ORF">KDK67_12655</name>
</gene>
<reference evidence="2" key="2">
    <citation type="submission" date="2021-04" db="EMBL/GenBank/DDBJ databases">
        <authorList>
            <person name="Dong X."/>
        </authorList>
    </citation>
    <scope>NUCLEOTIDE SEQUENCE</scope>
    <source>
        <strain evidence="2">LLY</strain>
    </source>
</reference>
<keyword evidence="1" id="KW-0472">Membrane</keyword>
<keyword evidence="1" id="KW-1133">Transmembrane helix</keyword>
<keyword evidence="3" id="KW-1185">Reference proteome</keyword>
<dbReference type="AlphaFoldDB" id="A0A9E4ZHX5"/>
<dbReference type="Proteomes" id="UP001056766">
    <property type="component" value="Unassembled WGS sequence"/>
</dbReference>
<dbReference type="RefSeq" id="WP_250869172.1">
    <property type="nucleotide sequence ID" value="NZ_JAGSOI010000077.1"/>
</dbReference>
<proteinExistence type="predicted"/>
<comment type="caution">
    <text evidence="2">The sequence shown here is derived from an EMBL/GenBank/DDBJ whole genome shotgun (WGS) entry which is preliminary data.</text>
</comment>
<sequence length="387" mass="43010">MVIALFRDRQAITAVVSVLLVLVVLTTFVTAIRAYYIPALAAEHEIDHMQEVHKSFSEFAAKACSDTSSGVVHIPLGDGGLPFYSSLSSSGIITLDPGGSSINISLENISEVSKDVEGFTTIHNITNVSSLRMWTDDLEPGEYTVFINNNTENRTSIFVYPDGGLVTRTYSNNSSIGLREIRSGNLGDSLILGNTFGMDLLNMNQSYFPVILNNTYNDPEAFPFSLTFNGSFQVSYKPVNETLNVSTGYFKYRASNNYWIDQELIFENGAVILKQGRNSEIRSYPFMSFENNGSLLRMSVFNITGKKSSLSGNGNSIVTLRVVGSEDHIYSNVSNIRMNMRSEQADAWKKFMILTDNNASIENNTVYSSFHNKTVWITTREVEVILP</sequence>
<evidence type="ECO:0000256" key="1">
    <source>
        <dbReference type="SAM" id="Phobius"/>
    </source>
</evidence>
<protein>
    <submittedName>
        <fullName evidence="2">Uncharacterized protein</fullName>
    </submittedName>
</protein>
<reference evidence="2" key="1">
    <citation type="journal article" date="2021" name="mSystems">
        <title>Bacteria and Archaea Synergistically Convert Glycine Betaine to Biogenic Methane in the Formosa Cold Seep of the South China Sea.</title>
        <authorList>
            <person name="Li L."/>
            <person name="Zhang W."/>
            <person name="Zhang S."/>
            <person name="Song L."/>
            <person name="Sun Q."/>
            <person name="Zhang H."/>
            <person name="Xiang H."/>
            <person name="Dong X."/>
        </authorList>
    </citation>
    <scope>NUCLEOTIDE SEQUENCE</scope>
    <source>
        <strain evidence="2">LLY</strain>
    </source>
</reference>
<evidence type="ECO:0000313" key="2">
    <source>
        <dbReference type="EMBL" id="MCM1987815.1"/>
    </source>
</evidence>